<keyword evidence="8" id="KW-0812">Transmembrane</keyword>
<proteinExistence type="inferred from homology"/>
<organism evidence="9 10">
    <name type="scientific">Aquilegia coerulea</name>
    <name type="common">Rocky mountain columbine</name>
    <dbReference type="NCBI Taxonomy" id="218851"/>
    <lineage>
        <taxon>Eukaryota</taxon>
        <taxon>Viridiplantae</taxon>
        <taxon>Streptophyta</taxon>
        <taxon>Embryophyta</taxon>
        <taxon>Tracheophyta</taxon>
        <taxon>Spermatophyta</taxon>
        <taxon>Magnoliopsida</taxon>
        <taxon>Ranunculales</taxon>
        <taxon>Ranunculaceae</taxon>
        <taxon>Thalictroideae</taxon>
        <taxon>Aquilegia</taxon>
    </lineage>
</organism>
<dbReference type="STRING" id="218851.A0A2G5CZV3"/>
<dbReference type="GO" id="GO:0016757">
    <property type="term" value="F:glycosyltransferase activity"/>
    <property type="evidence" value="ECO:0007669"/>
    <property type="project" value="UniProtKB-KW"/>
</dbReference>
<keyword evidence="2" id="KW-0328">Glycosyltransferase</keyword>
<protein>
    <recommendedName>
        <fullName evidence="6">O-fucosyltransferase family protein</fullName>
    </recommendedName>
</protein>
<dbReference type="InParanoid" id="A0A2G5CZV3"/>
<evidence type="ECO:0000256" key="4">
    <source>
        <dbReference type="ARBA" id="ARBA00023253"/>
    </source>
</evidence>
<evidence type="ECO:0000256" key="1">
    <source>
        <dbReference type="ARBA" id="ARBA00007737"/>
    </source>
</evidence>
<keyword evidence="4" id="KW-0294">Fucose metabolism</keyword>
<evidence type="ECO:0000256" key="7">
    <source>
        <dbReference type="SAM" id="MobiDB-lite"/>
    </source>
</evidence>
<feature type="region of interest" description="Disordered" evidence="7">
    <location>
        <begin position="1"/>
        <end position="32"/>
    </location>
</feature>
<feature type="transmembrane region" description="Helical" evidence="8">
    <location>
        <begin position="173"/>
        <end position="191"/>
    </location>
</feature>
<feature type="region of interest" description="Disordered" evidence="7">
    <location>
        <begin position="59"/>
        <end position="105"/>
    </location>
</feature>
<dbReference type="AlphaFoldDB" id="A0A2G5CZV3"/>
<keyword evidence="8" id="KW-0472">Membrane</keyword>
<gene>
    <name evidence="9" type="ORF">AQUCO_03200039v1</name>
</gene>
<evidence type="ECO:0000313" key="10">
    <source>
        <dbReference type="Proteomes" id="UP000230069"/>
    </source>
</evidence>
<accession>A0A2G5CZV3</accession>
<sequence>MASSSSLAEITTSSDSFLINTHDDEDDDDVDVDQQEAALRFLNIPKIKVSDPSIETINVNSGGCRPSSPRTSPNFHFGAGGGGQSSSPFPSSRFSSSHHTPSSSPSSYFSSYFKYPSWNVFENFNVGIFSRFHSKKQYQQQFLSKQYRGKRRAVPNTATGRVVWYRRKRVRGVLAVFFLVGLFFFMNWWMLSRLQDVGVSSMDGLLNGKLSSVRGEWSKFAKGKRSQRIIFSRMLALAAHALAEGEGKPEPKDLWEEPLISASAWTPCADQRNWEPNEGNNGYILVSANGGINQQRVAVCNIVALARLLNSTLVVPKFLFSSVWRDAR</sequence>
<evidence type="ECO:0000256" key="8">
    <source>
        <dbReference type="SAM" id="Phobius"/>
    </source>
</evidence>
<name>A0A2G5CZV3_AQUCA</name>
<dbReference type="GO" id="GO:0006004">
    <property type="term" value="P:fucose metabolic process"/>
    <property type="evidence" value="ECO:0007669"/>
    <property type="project" value="UniProtKB-KW"/>
</dbReference>
<evidence type="ECO:0000256" key="6">
    <source>
        <dbReference type="ARBA" id="ARBA00030350"/>
    </source>
</evidence>
<evidence type="ECO:0000313" key="9">
    <source>
        <dbReference type="EMBL" id="PIA36784.1"/>
    </source>
</evidence>
<evidence type="ECO:0000256" key="5">
    <source>
        <dbReference type="ARBA" id="ARBA00023277"/>
    </source>
</evidence>
<dbReference type="Proteomes" id="UP000230069">
    <property type="component" value="Unassembled WGS sequence"/>
</dbReference>
<dbReference type="EMBL" id="KZ305049">
    <property type="protein sequence ID" value="PIA36784.1"/>
    <property type="molecule type" value="Genomic_DNA"/>
</dbReference>
<dbReference type="PANTHER" id="PTHR31933">
    <property type="entry name" value="O-FUCOSYLTRANSFERASE 2-RELATED"/>
    <property type="match status" value="1"/>
</dbReference>
<keyword evidence="8" id="KW-1133">Transmembrane helix</keyword>
<feature type="compositionally biased region" description="Low complexity" evidence="7">
    <location>
        <begin position="85"/>
        <end position="105"/>
    </location>
</feature>
<feature type="compositionally biased region" description="Acidic residues" evidence="7">
    <location>
        <begin position="23"/>
        <end position="32"/>
    </location>
</feature>
<evidence type="ECO:0000256" key="3">
    <source>
        <dbReference type="ARBA" id="ARBA00022679"/>
    </source>
</evidence>
<dbReference type="InterPro" id="IPR052272">
    <property type="entry name" value="GT106_glycosyltransferase"/>
</dbReference>
<evidence type="ECO:0000256" key="2">
    <source>
        <dbReference type="ARBA" id="ARBA00022676"/>
    </source>
</evidence>
<keyword evidence="10" id="KW-1185">Reference proteome</keyword>
<dbReference type="PANTHER" id="PTHR31933:SF9">
    <property type="entry name" value="O-FUCOSYLTRANSFERASE 2"/>
    <property type="match status" value="1"/>
</dbReference>
<comment type="similarity">
    <text evidence="1">Belongs to the glycosyltransferase GT106 family.</text>
</comment>
<dbReference type="OrthoDB" id="1737863at2759"/>
<keyword evidence="3" id="KW-0808">Transferase</keyword>
<dbReference type="Pfam" id="PF10250">
    <property type="entry name" value="O-FucT"/>
    <property type="match status" value="1"/>
</dbReference>
<keyword evidence="5" id="KW-0119">Carbohydrate metabolism</keyword>
<reference evidence="9 10" key="1">
    <citation type="submission" date="2017-09" db="EMBL/GenBank/DDBJ databases">
        <title>WGS assembly of Aquilegia coerulea Goldsmith.</title>
        <authorList>
            <person name="Hodges S."/>
            <person name="Kramer E."/>
            <person name="Nordborg M."/>
            <person name="Tomkins J."/>
            <person name="Borevitz J."/>
            <person name="Derieg N."/>
            <person name="Yan J."/>
            <person name="Mihaltcheva S."/>
            <person name="Hayes R.D."/>
            <person name="Rokhsar D."/>
        </authorList>
    </citation>
    <scope>NUCLEOTIDE SEQUENCE [LARGE SCALE GENOMIC DNA]</scope>
    <source>
        <strain evidence="10">cv. Goldsmith</strain>
    </source>
</reference>
<feature type="compositionally biased region" description="Low complexity" evidence="7">
    <location>
        <begin position="1"/>
        <end position="16"/>
    </location>
</feature>
<dbReference type="InterPro" id="IPR019378">
    <property type="entry name" value="GDP-Fuc_O-FucTrfase"/>
</dbReference>